<feature type="compositionally biased region" description="Polar residues" evidence="1">
    <location>
        <begin position="540"/>
        <end position="550"/>
    </location>
</feature>
<dbReference type="PANTHER" id="PTHR33116:SF78">
    <property type="entry name" value="OS12G0587133 PROTEIN"/>
    <property type="match status" value="1"/>
</dbReference>
<dbReference type="Proteomes" id="UP001605036">
    <property type="component" value="Unassembled WGS sequence"/>
</dbReference>
<reference evidence="3 4" key="1">
    <citation type="submission" date="2024-09" db="EMBL/GenBank/DDBJ databases">
        <title>Chromosome-scale assembly of Riccia fluitans.</title>
        <authorList>
            <person name="Paukszto L."/>
            <person name="Sawicki J."/>
            <person name="Karawczyk K."/>
            <person name="Piernik-Szablinska J."/>
            <person name="Szczecinska M."/>
            <person name="Mazdziarz M."/>
        </authorList>
    </citation>
    <scope>NUCLEOTIDE SEQUENCE [LARGE SCALE GENOMIC DNA]</scope>
    <source>
        <strain evidence="3">Rf_01</strain>
        <tissue evidence="3">Aerial parts of the thallus</tissue>
    </source>
</reference>
<dbReference type="AlphaFoldDB" id="A0ABD1YHN7"/>
<evidence type="ECO:0000313" key="3">
    <source>
        <dbReference type="EMBL" id="KAL2630208.1"/>
    </source>
</evidence>
<gene>
    <name evidence="3" type="ORF">R1flu_014894</name>
</gene>
<name>A0ABD1YHN7_9MARC</name>
<comment type="caution">
    <text evidence="3">The sequence shown here is derived from an EMBL/GenBank/DDBJ whole genome shotgun (WGS) entry which is preliminary data.</text>
</comment>
<dbReference type="EMBL" id="JBHFFA010000004">
    <property type="protein sequence ID" value="KAL2630208.1"/>
    <property type="molecule type" value="Genomic_DNA"/>
</dbReference>
<keyword evidence="4" id="KW-1185">Reference proteome</keyword>
<evidence type="ECO:0000313" key="4">
    <source>
        <dbReference type="Proteomes" id="UP001605036"/>
    </source>
</evidence>
<dbReference type="PANTHER" id="PTHR33116">
    <property type="entry name" value="REVERSE TRANSCRIPTASE ZINC-BINDING DOMAIN-CONTAINING PROTEIN-RELATED-RELATED"/>
    <property type="match status" value="1"/>
</dbReference>
<dbReference type="InterPro" id="IPR026960">
    <property type="entry name" value="RVT-Znf"/>
</dbReference>
<dbReference type="Pfam" id="PF13966">
    <property type="entry name" value="zf-RVT"/>
    <property type="match status" value="1"/>
</dbReference>
<evidence type="ECO:0000256" key="1">
    <source>
        <dbReference type="SAM" id="MobiDB-lite"/>
    </source>
</evidence>
<evidence type="ECO:0000259" key="2">
    <source>
        <dbReference type="Pfam" id="PF13966"/>
    </source>
</evidence>
<protein>
    <recommendedName>
        <fullName evidence="2">Reverse transcriptase zinc-binding domain-containing protein</fullName>
    </recommendedName>
</protein>
<sequence length="578" mass="67789">MDRTPGWIHDTGCQVLNSGQYITYLGCRFGVENAERERTRDLCSKLQNKLNKWSNRFLSWTSRVILLQHVLRTIPLYQFLGLGLNRGSYKQLEAKCRTFLWGANLDNKSKTPLVKWDSITKLKRNGGLQIRPFQMISDVLKLRYLGRLMNGDQADWAQMMHHFIRLQLQKRSIGRETKFWSAEEGMLLLPKLAIPESETTNHIVQSSMRCRKQLTLDEHNLVLPGSITLRQLLELLNRYRARQCFNDRLVYPLLKQLGVNVLSNLADGAGKWINIASKLRARGTRLNHTQREALEVFQNWLQTVHIGDQRLEKSPSWRWRDSKERWRGWLRQTSFWHKLLSANETPEDLTVKWPINNARLTWKERWWQLWAKGTSPRITLRFWKILCRAFFTGERAEKMKVAAEPCCRCKETSETVSHLFYECRHSQEGWQWLRENLRMTHPHFYNARGLLALANEAICDKKDGNAFAYIFYSLTNTLWKDRNLTLFKNSQRDTPLLVTLEHARSELEGSLNGTASDSRWQRAQQAMEELNSLIKHLTENPPQRTRTHTNQSEEHSNMATIPVLTQPPCESGHQDETR</sequence>
<feature type="domain" description="Reverse transcriptase zinc-binding" evidence="2">
    <location>
        <begin position="364"/>
        <end position="430"/>
    </location>
</feature>
<accession>A0ABD1YHN7</accession>
<organism evidence="3 4">
    <name type="scientific">Riccia fluitans</name>
    <dbReference type="NCBI Taxonomy" id="41844"/>
    <lineage>
        <taxon>Eukaryota</taxon>
        <taxon>Viridiplantae</taxon>
        <taxon>Streptophyta</taxon>
        <taxon>Embryophyta</taxon>
        <taxon>Marchantiophyta</taxon>
        <taxon>Marchantiopsida</taxon>
        <taxon>Marchantiidae</taxon>
        <taxon>Marchantiales</taxon>
        <taxon>Ricciaceae</taxon>
        <taxon>Riccia</taxon>
    </lineage>
</organism>
<feature type="region of interest" description="Disordered" evidence="1">
    <location>
        <begin position="536"/>
        <end position="578"/>
    </location>
</feature>
<proteinExistence type="predicted"/>